<evidence type="ECO:0000313" key="11">
    <source>
        <dbReference type="EMBL" id="CAH0989997.1"/>
    </source>
</evidence>
<evidence type="ECO:0000256" key="1">
    <source>
        <dbReference type="ARBA" id="ARBA00004651"/>
    </source>
</evidence>
<dbReference type="NCBIfam" id="TIGR02212">
    <property type="entry name" value="lolCE"/>
    <property type="match status" value="1"/>
</dbReference>
<evidence type="ECO:0000256" key="6">
    <source>
        <dbReference type="ARBA" id="ARBA00022989"/>
    </source>
</evidence>
<sequence>MVVYGRYRRLTLTQCKLAIIDGISHLKLISYFMYRPLELFIGLRYTRSKARSQFLSLVSLFALLGMVLGIAALIVVSSVMNGFGEELQGRILRFVPHGYVDQVGGVKDWRAVMATIEQQPTVVAASPYIGGGSMLSFAGEVKGAEVRGIMPALEHRVSGIAPFMTRGSLEQLVAGDYGIVLGAILARQLRVTVGDKVTLVIPKVSVTPAGVFPRMKRFTVVGLYQVGAQQDATGALIHLDDAAVLYQRGDRVDGLQLRVDDLFTAATTVPSVVSVLNTGSDENNRPFDGRDWTVTQGSLFKSVKMEKTMVSLLLLSIVAVAAFNIISILTMMVAEKRKDIAVLRTLGMTPLSVVRIFLVQGMFVGLGGTLLGLLIGIPLAYNIGEVVTFFEQLLGFHVFDPRVYYISKLPSVVKMDDVIVVASSGFILSILATLYPAWRAGQIQPAEALRYE</sequence>
<dbReference type="PANTHER" id="PTHR30489">
    <property type="entry name" value="LIPOPROTEIN-RELEASING SYSTEM TRANSMEMBRANE PROTEIN LOLE"/>
    <property type="match status" value="1"/>
</dbReference>
<dbReference type="Pfam" id="PF02687">
    <property type="entry name" value="FtsX"/>
    <property type="match status" value="1"/>
</dbReference>
<feature type="domain" description="MacB-like periplasmic core" evidence="10">
    <location>
        <begin position="59"/>
        <end position="262"/>
    </location>
</feature>
<evidence type="ECO:0000256" key="8">
    <source>
        <dbReference type="SAM" id="Phobius"/>
    </source>
</evidence>
<proteinExistence type="inferred from homology"/>
<keyword evidence="5 8" id="KW-0812">Transmembrane</keyword>
<dbReference type="Proteomes" id="UP000838100">
    <property type="component" value="Unassembled WGS sequence"/>
</dbReference>
<dbReference type="InterPro" id="IPR051447">
    <property type="entry name" value="Lipoprotein-release_system"/>
</dbReference>
<keyword evidence="7 8" id="KW-0472">Membrane</keyword>
<feature type="transmembrane region" description="Helical" evidence="8">
    <location>
        <begin position="354"/>
        <end position="381"/>
    </location>
</feature>
<evidence type="ECO:0000256" key="3">
    <source>
        <dbReference type="ARBA" id="ARBA00022448"/>
    </source>
</evidence>
<evidence type="ECO:0000256" key="2">
    <source>
        <dbReference type="ARBA" id="ARBA00005236"/>
    </source>
</evidence>
<dbReference type="EMBL" id="CAKLPX010000001">
    <property type="protein sequence ID" value="CAH0989997.1"/>
    <property type="molecule type" value="Genomic_DNA"/>
</dbReference>
<keyword evidence="11" id="KW-0449">Lipoprotein</keyword>
<evidence type="ECO:0000256" key="7">
    <source>
        <dbReference type="ARBA" id="ARBA00023136"/>
    </source>
</evidence>
<keyword evidence="6 8" id="KW-1133">Transmembrane helix</keyword>
<keyword evidence="3" id="KW-0813">Transport</keyword>
<dbReference type="InterPro" id="IPR003838">
    <property type="entry name" value="ABC3_permease_C"/>
</dbReference>
<comment type="similarity">
    <text evidence="2">Belongs to the ABC-4 integral membrane protein family. LolC/E subfamily.</text>
</comment>
<reference evidence="11" key="1">
    <citation type="submission" date="2021-12" db="EMBL/GenBank/DDBJ databases">
        <authorList>
            <person name="Rodrigo-Torres L."/>
            <person name="Arahal R. D."/>
            <person name="Lucena T."/>
        </authorList>
    </citation>
    <scope>NUCLEOTIDE SEQUENCE</scope>
    <source>
        <strain evidence="11">CECT 8267</strain>
    </source>
</reference>
<feature type="transmembrane region" description="Helical" evidence="8">
    <location>
        <begin position="418"/>
        <end position="438"/>
    </location>
</feature>
<comment type="subcellular location">
    <subcellularLocation>
        <location evidence="1">Cell membrane</location>
        <topology evidence="1">Multi-pass membrane protein</topology>
    </subcellularLocation>
</comment>
<dbReference type="InterPro" id="IPR025857">
    <property type="entry name" value="MacB_PCD"/>
</dbReference>
<evidence type="ECO:0000259" key="9">
    <source>
        <dbReference type="Pfam" id="PF02687"/>
    </source>
</evidence>
<evidence type="ECO:0000313" key="12">
    <source>
        <dbReference type="Proteomes" id="UP000838100"/>
    </source>
</evidence>
<protein>
    <submittedName>
        <fullName evidence="11">Lipoprotein-releasing system transmembrane protein LolE</fullName>
    </submittedName>
</protein>
<keyword evidence="4" id="KW-1003">Cell membrane</keyword>
<evidence type="ECO:0000256" key="5">
    <source>
        <dbReference type="ARBA" id="ARBA00022692"/>
    </source>
</evidence>
<name>A0ABN8EFD1_9GAMM</name>
<accession>A0ABN8EFD1</accession>
<keyword evidence="12" id="KW-1185">Reference proteome</keyword>
<dbReference type="InterPro" id="IPR011925">
    <property type="entry name" value="LolCE_TM"/>
</dbReference>
<feature type="transmembrane region" description="Helical" evidence="8">
    <location>
        <begin position="54"/>
        <end position="80"/>
    </location>
</feature>
<evidence type="ECO:0000256" key="4">
    <source>
        <dbReference type="ARBA" id="ARBA00022475"/>
    </source>
</evidence>
<gene>
    <name evidence="11" type="primary">lolE_1</name>
    <name evidence="11" type="ORF">SIN8267_00074</name>
</gene>
<feature type="transmembrane region" description="Helical" evidence="8">
    <location>
        <begin position="309"/>
        <end position="333"/>
    </location>
</feature>
<feature type="domain" description="ABC3 transporter permease C-terminal" evidence="9">
    <location>
        <begin position="312"/>
        <end position="445"/>
    </location>
</feature>
<dbReference type="Pfam" id="PF12704">
    <property type="entry name" value="MacB_PCD"/>
    <property type="match status" value="1"/>
</dbReference>
<comment type="caution">
    <text evidence="11">The sequence shown here is derived from an EMBL/GenBank/DDBJ whole genome shotgun (WGS) entry which is preliminary data.</text>
</comment>
<dbReference type="PANTHER" id="PTHR30489:SF0">
    <property type="entry name" value="LIPOPROTEIN-RELEASING SYSTEM TRANSMEMBRANE PROTEIN LOLE"/>
    <property type="match status" value="1"/>
</dbReference>
<organism evidence="11 12">
    <name type="scientific">Sinobacterium norvegicum</name>
    <dbReference type="NCBI Taxonomy" id="1641715"/>
    <lineage>
        <taxon>Bacteria</taxon>
        <taxon>Pseudomonadati</taxon>
        <taxon>Pseudomonadota</taxon>
        <taxon>Gammaproteobacteria</taxon>
        <taxon>Cellvibrionales</taxon>
        <taxon>Spongiibacteraceae</taxon>
        <taxon>Sinobacterium</taxon>
    </lineage>
</organism>
<evidence type="ECO:0000259" key="10">
    <source>
        <dbReference type="Pfam" id="PF12704"/>
    </source>
</evidence>